<organism evidence="3 4">
    <name type="scientific">Jatropha curcas</name>
    <name type="common">Barbados nut</name>
    <dbReference type="NCBI Taxonomy" id="180498"/>
    <lineage>
        <taxon>Eukaryota</taxon>
        <taxon>Viridiplantae</taxon>
        <taxon>Streptophyta</taxon>
        <taxon>Embryophyta</taxon>
        <taxon>Tracheophyta</taxon>
        <taxon>Spermatophyta</taxon>
        <taxon>Magnoliopsida</taxon>
        <taxon>eudicotyledons</taxon>
        <taxon>Gunneridae</taxon>
        <taxon>Pentapetalae</taxon>
        <taxon>rosids</taxon>
        <taxon>fabids</taxon>
        <taxon>Malpighiales</taxon>
        <taxon>Euphorbiaceae</taxon>
        <taxon>Crotonoideae</taxon>
        <taxon>Jatropheae</taxon>
        <taxon>Jatropha</taxon>
    </lineage>
</organism>
<dbReference type="AlphaFoldDB" id="A0A067KE46"/>
<dbReference type="InterPro" id="IPR044824">
    <property type="entry name" value="MAIN-like"/>
</dbReference>
<reference evidence="3 4" key="1">
    <citation type="journal article" date="2014" name="PLoS ONE">
        <title>Global Analysis of Gene Expression Profiles in Physic Nut (Jatropha curcas L.) Seedlings Exposed to Salt Stress.</title>
        <authorList>
            <person name="Zhang L."/>
            <person name="Zhang C."/>
            <person name="Wu P."/>
            <person name="Chen Y."/>
            <person name="Li M."/>
            <person name="Jiang H."/>
            <person name="Wu G."/>
        </authorList>
    </citation>
    <scope>NUCLEOTIDE SEQUENCE [LARGE SCALE GENOMIC DNA]</scope>
    <source>
        <strain evidence="4">cv. GZQX0401</strain>
        <tissue evidence="3">Young leaves</tissue>
    </source>
</reference>
<gene>
    <name evidence="3" type="ORF">JCGZ_15239</name>
</gene>
<evidence type="ECO:0000313" key="3">
    <source>
        <dbReference type="EMBL" id="KDP30530.1"/>
    </source>
</evidence>
<evidence type="ECO:0000313" key="4">
    <source>
        <dbReference type="Proteomes" id="UP000027138"/>
    </source>
</evidence>
<dbReference type="EMBL" id="KK914666">
    <property type="protein sequence ID" value="KDP30530.1"/>
    <property type="molecule type" value="Genomic_DNA"/>
</dbReference>
<dbReference type="Pfam" id="PF10536">
    <property type="entry name" value="PMD"/>
    <property type="match status" value="1"/>
</dbReference>
<dbReference type="InterPro" id="IPR019557">
    <property type="entry name" value="AminoTfrase-like_pln_mobile"/>
</dbReference>
<dbReference type="GO" id="GO:0010073">
    <property type="term" value="P:meristem maintenance"/>
    <property type="evidence" value="ECO:0007669"/>
    <property type="project" value="InterPro"/>
</dbReference>
<proteinExistence type="predicted"/>
<name>A0A067KE46_JATCU</name>
<dbReference type="PANTHER" id="PTHR46033">
    <property type="entry name" value="PROTEIN MAIN-LIKE 2"/>
    <property type="match status" value="1"/>
</dbReference>
<dbReference type="PANTHER" id="PTHR46033:SF8">
    <property type="entry name" value="PROTEIN MAINTENANCE OF MERISTEMS-LIKE"/>
    <property type="match status" value="1"/>
</dbReference>
<dbReference type="Proteomes" id="UP000027138">
    <property type="component" value="Unassembled WGS sequence"/>
</dbReference>
<protein>
    <recommendedName>
        <fullName evidence="2">Aminotransferase-like plant mobile domain-containing protein</fullName>
    </recommendedName>
</protein>
<evidence type="ECO:0000259" key="2">
    <source>
        <dbReference type="Pfam" id="PF10536"/>
    </source>
</evidence>
<keyword evidence="4" id="KW-1185">Reference proteome</keyword>
<feature type="domain" description="Aminotransferase-like plant mobile" evidence="2">
    <location>
        <begin position="3"/>
        <end position="210"/>
    </location>
</feature>
<sequence>MRYALMERWNDCTHTFVFGFGEMTLTPMDYVAITGLRFTGPVPPLDARTRLEAWRELPEDVRPAAPAYTREERDQAARSFLFYIISSQLLCTSQNKGDPAVLSCLRDLSQVGSFDWATLGLAHLYHGLDVWTSGSGESNWLFIRPLEVWSYEYCVYPGGPSGDSPIESRRIPRYLAHCHHTYASGEDPEYWRSFLNDRELSDLSLEPWDCEAWRTYPGREVAELHTRSRLLMCGYWADRYFLGERVFDTPVAPARRRVPHAPPRHMWLLEGLTREDLEVEYRGFSANDFLSAVQLDPEHTTHVPARRYQEICQRFGFARSYISRLYSERHELELENGRLWRHQSRQSSAVSRLQAEVEQLRTRLEVEGIPLDSSDEDEGGSYSDDGSPSPPPPTVAGPSRRQR</sequence>
<accession>A0A067KE46</accession>
<feature type="region of interest" description="Disordered" evidence="1">
    <location>
        <begin position="364"/>
        <end position="403"/>
    </location>
</feature>
<evidence type="ECO:0000256" key="1">
    <source>
        <dbReference type="SAM" id="MobiDB-lite"/>
    </source>
</evidence>